<dbReference type="InterPro" id="IPR002781">
    <property type="entry name" value="TM_pro_TauE-like"/>
</dbReference>
<keyword evidence="10" id="KW-1185">Reference proteome</keyword>
<evidence type="ECO:0000256" key="7">
    <source>
        <dbReference type="ARBA" id="ARBA00023136"/>
    </source>
</evidence>
<dbReference type="GO" id="GO:0005886">
    <property type="term" value="C:plasma membrane"/>
    <property type="evidence" value="ECO:0007669"/>
    <property type="project" value="UniProtKB-SubCell"/>
</dbReference>
<dbReference type="EMBL" id="OMOR01000001">
    <property type="protein sequence ID" value="SPH19752.1"/>
    <property type="molecule type" value="Genomic_DNA"/>
</dbReference>
<keyword evidence="3" id="KW-0813">Transport</keyword>
<dbReference type="OrthoDB" id="8421744at2"/>
<keyword evidence="7 8" id="KW-0472">Membrane</keyword>
<dbReference type="PANTHER" id="PTHR30269">
    <property type="entry name" value="TRANSMEMBRANE PROTEIN YFCA"/>
    <property type="match status" value="1"/>
</dbReference>
<accession>A0A2R8B9K0</accession>
<feature type="transmembrane region" description="Helical" evidence="8">
    <location>
        <begin position="225"/>
        <end position="244"/>
    </location>
</feature>
<comment type="subcellular location">
    <subcellularLocation>
        <location evidence="1 8">Cell membrane</location>
        <topology evidence="1 8">Multi-pass membrane protein</topology>
    </subcellularLocation>
</comment>
<sequence length="247" mass="26070">MNFDLLLYLVLGAVAGGFINGLAGTGTALFALGFYLVVLEPITAVAVVAFMAVLAGIQGLWIVRAQIFNEPRRLLRFVVPGLVGVPLGLLLLGLINASLLRIAIATLLIVYGGYFTFRAALPAFSRKTPLLDAAVGFIGGVLGGAASVSGAIPSMWLSLRPWTKSEMRAVLQPYNMATLCTTVTLLAVKGAYDAVAFQALMVTVPCGLIAAQVGIMVFRRLSDIAFRRLLIGLTLLMGIGIMVSEVL</sequence>
<keyword evidence="5 8" id="KW-0812">Transmembrane</keyword>
<feature type="transmembrane region" description="Helical" evidence="8">
    <location>
        <begin position="195"/>
        <end position="218"/>
    </location>
</feature>
<dbReference type="RefSeq" id="WP_108827058.1">
    <property type="nucleotide sequence ID" value="NZ_OMOR01000001.1"/>
</dbReference>
<evidence type="ECO:0000313" key="9">
    <source>
        <dbReference type="EMBL" id="SPH19752.1"/>
    </source>
</evidence>
<gene>
    <name evidence="9" type="ORF">ASD8599_00487</name>
</gene>
<proteinExistence type="inferred from homology"/>
<protein>
    <recommendedName>
        <fullName evidence="8">Probable membrane transporter protein</fullName>
    </recommendedName>
</protein>
<feature type="transmembrane region" description="Helical" evidence="8">
    <location>
        <begin position="101"/>
        <end position="121"/>
    </location>
</feature>
<evidence type="ECO:0000256" key="3">
    <source>
        <dbReference type="ARBA" id="ARBA00022448"/>
    </source>
</evidence>
<evidence type="ECO:0000256" key="5">
    <source>
        <dbReference type="ARBA" id="ARBA00022692"/>
    </source>
</evidence>
<dbReference type="Pfam" id="PF01925">
    <property type="entry name" value="TauE"/>
    <property type="match status" value="1"/>
</dbReference>
<dbReference type="PANTHER" id="PTHR30269:SF37">
    <property type="entry name" value="MEMBRANE TRANSPORTER PROTEIN"/>
    <property type="match status" value="1"/>
</dbReference>
<comment type="similarity">
    <text evidence="2 8">Belongs to the 4-toluene sulfonate uptake permease (TSUP) (TC 2.A.102) family.</text>
</comment>
<name>A0A2R8B9K0_9RHOB</name>
<feature type="transmembrane region" description="Helical" evidence="8">
    <location>
        <begin position="42"/>
        <end position="62"/>
    </location>
</feature>
<evidence type="ECO:0000256" key="6">
    <source>
        <dbReference type="ARBA" id="ARBA00022989"/>
    </source>
</evidence>
<dbReference type="Proteomes" id="UP000244880">
    <property type="component" value="Unassembled WGS sequence"/>
</dbReference>
<keyword evidence="6 8" id="KW-1133">Transmembrane helix</keyword>
<organism evidence="9 10">
    <name type="scientific">Ascidiaceihabitans donghaensis</name>
    <dbReference type="NCBI Taxonomy" id="1510460"/>
    <lineage>
        <taxon>Bacteria</taxon>
        <taxon>Pseudomonadati</taxon>
        <taxon>Pseudomonadota</taxon>
        <taxon>Alphaproteobacteria</taxon>
        <taxon>Rhodobacterales</taxon>
        <taxon>Paracoccaceae</taxon>
        <taxon>Ascidiaceihabitans</taxon>
    </lineage>
</organism>
<evidence type="ECO:0000313" key="10">
    <source>
        <dbReference type="Proteomes" id="UP000244880"/>
    </source>
</evidence>
<evidence type="ECO:0000256" key="8">
    <source>
        <dbReference type="RuleBase" id="RU363041"/>
    </source>
</evidence>
<evidence type="ECO:0000256" key="2">
    <source>
        <dbReference type="ARBA" id="ARBA00009142"/>
    </source>
</evidence>
<evidence type="ECO:0000256" key="4">
    <source>
        <dbReference type="ARBA" id="ARBA00022475"/>
    </source>
</evidence>
<reference evidence="9 10" key="1">
    <citation type="submission" date="2018-03" db="EMBL/GenBank/DDBJ databases">
        <authorList>
            <person name="Keele B.F."/>
        </authorList>
    </citation>
    <scope>NUCLEOTIDE SEQUENCE [LARGE SCALE GENOMIC DNA]</scope>
    <source>
        <strain evidence="9 10">CECT 8599</strain>
    </source>
</reference>
<feature type="transmembrane region" description="Helical" evidence="8">
    <location>
        <begin position="7"/>
        <end position="36"/>
    </location>
</feature>
<keyword evidence="4 8" id="KW-1003">Cell membrane</keyword>
<evidence type="ECO:0000256" key="1">
    <source>
        <dbReference type="ARBA" id="ARBA00004651"/>
    </source>
</evidence>
<dbReference type="InterPro" id="IPR052017">
    <property type="entry name" value="TSUP"/>
</dbReference>
<feature type="transmembrane region" description="Helical" evidence="8">
    <location>
        <begin position="133"/>
        <end position="157"/>
    </location>
</feature>
<dbReference type="AlphaFoldDB" id="A0A2R8B9K0"/>
<feature type="transmembrane region" description="Helical" evidence="8">
    <location>
        <begin position="74"/>
        <end position="95"/>
    </location>
</feature>